<evidence type="ECO:0000313" key="2">
    <source>
        <dbReference type="Proteomes" id="UP001500064"/>
    </source>
</evidence>
<dbReference type="InterPro" id="IPR046164">
    <property type="entry name" value="DUF6166"/>
</dbReference>
<protein>
    <submittedName>
        <fullName evidence="1">Uncharacterized protein</fullName>
    </submittedName>
</protein>
<gene>
    <name evidence="1" type="ORF">GCM10009733_021260</name>
</gene>
<dbReference type="RefSeq" id="WP_346103595.1">
    <property type="nucleotide sequence ID" value="NZ_BAAAMU010000011.1"/>
</dbReference>
<sequence>MIALNVIYHGYRRAVGGSFIAIETPAGEHIGVVRHLPLHSPTGLSWGYYGSGAADCARSLLIAALDDDAACRCCKGTGNVVLDPGSGKELPYELGKAATYNPELLFRCACEDGYRIGPSIYQAFKVAFVSQWGDEWRMPRSAILTWLAGQLGEA</sequence>
<dbReference type="Pfam" id="PF19663">
    <property type="entry name" value="DUF6166"/>
    <property type="match status" value="1"/>
</dbReference>
<keyword evidence="2" id="KW-1185">Reference proteome</keyword>
<dbReference type="EMBL" id="BAAAMU010000011">
    <property type="protein sequence ID" value="GAA1624340.1"/>
    <property type="molecule type" value="Genomic_DNA"/>
</dbReference>
<proteinExistence type="predicted"/>
<name>A0ABP4QV91_9ACTN</name>
<organism evidence="1 2">
    <name type="scientific">Nonomuraea maheshkhaliensis</name>
    <dbReference type="NCBI Taxonomy" id="419590"/>
    <lineage>
        <taxon>Bacteria</taxon>
        <taxon>Bacillati</taxon>
        <taxon>Actinomycetota</taxon>
        <taxon>Actinomycetes</taxon>
        <taxon>Streptosporangiales</taxon>
        <taxon>Streptosporangiaceae</taxon>
        <taxon>Nonomuraea</taxon>
    </lineage>
</organism>
<evidence type="ECO:0000313" key="1">
    <source>
        <dbReference type="EMBL" id="GAA1624340.1"/>
    </source>
</evidence>
<dbReference type="Proteomes" id="UP001500064">
    <property type="component" value="Unassembled WGS sequence"/>
</dbReference>
<accession>A0ABP4QV91</accession>
<comment type="caution">
    <text evidence="1">The sequence shown here is derived from an EMBL/GenBank/DDBJ whole genome shotgun (WGS) entry which is preliminary data.</text>
</comment>
<reference evidence="2" key="1">
    <citation type="journal article" date="2019" name="Int. J. Syst. Evol. Microbiol.">
        <title>The Global Catalogue of Microorganisms (GCM) 10K type strain sequencing project: providing services to taxonomists for standard genome sequencing and annotation.</title>
        <authorList>
            <consortium name="The Broad Institute Genomics Platform"/>
            <consortium name="The Broad Institute Genome Sequencing Center for Infectious Disease"/>
            <person name="Wu L."/>
            <person name="Ma J."/>
        </authorList>
    </citation>
    <scope>NUCLEOTIDE SEQUENCE [LARGE SCALE GENOMIC DNA]</scope>
    <source>
        <strain evidence="2">JCM 13929</strain>
    </source>
</reference>